<accession>A0A1F6VEJ9</accession>
<dbReference type="AlphaFoldDB" id="A0A1F6VEJ9"/>
<evidence type="ECO:0008006" key="3">
    <source>
        <dbReference type="Google" id="ProtNLM"/>
    </source>
</evidence>
<name>A0A1F6VEJ9_9BACT</name>
<protein>
    <recommendedName>
        <fullName evidence="3">PsbP C-terminal domain-containing protein</fullName>
    </recommendedName>
</protein>
<organism evidence="1 2">
    <name type="scientific">Candidatus Nomurabacteria bacterium RIFCSPHIGHO2_01_FULL_42_15</name>
    <dbReference type="NCBI Taxonomy" id="1801742"/>
    <lineage>
        <taxon>Bacteria</taxon>
        <taxon>Candidatus Nomuraibacteriota</taxon>
    </lineage>
</organism>
<dbReference type="Proteomes" id="UP000178235">
    <property type="component" value="Unassembled WGS sequence"/>
</dbReference>
<gene>
    <name evidence="1" type="ORF">A2738_00415</name>
</gene>
<dbReference type="EMBL" id="MFTS01000006">
    <property type="protein sequence ID" value="OGI68024.1"/>
    <property type="molecule type" value="Genomic_DNA"/>
</dbReference>
<comment type="caution">
    <text evidence="1">The sequence shown here is derived from an EMBL/GenBank/DDBJ whole genome shotgun (WGS) entry which is preliminary data.</text>
</comment>
<evidence type="ECO:0000313" key="1">
    <source>
        <dbReference type="EMBL" id="OGI68024.1"/>
    </source>
</evidence>
<sequence>MIKFLFILIAIAVFGGISYYSYHANPNPTEILQDKTTTFTVEDLGLQFDYKVGLTGYVLEERVSALAGTLVRTLTLFQTEDKIKGILEGGEGPAVIAIQVFNNPQGESPETWANENVQYSNINLKQGEISKTSIGGAPAIRYMADGLYASEIAVFTKGEYAYIITGQFIDADSDIRRDFVPFLDSIRFMEEKAAISN</sequence>
<reference evidence="1 2" key="1">
    <citation type="journal article" date="2016" name="Nat. Commun.">
        <title>Thousands of microbial genomes shed light on interconnected biogeochemical processes in an aquifer system.</title>
        <authorList>
            <person name="Anantharaman K."/>
            <person name="Brown C.T."/>
            <person name="Hug L.A."/>
            <person name="Sharon I."/>
            <person name="Castelle C.J."/>
            <person name="Probst A.J."/>
            <person name="Thomas B.C."/>
            <person name="Singh A."/>
            <person name="Wilkins M.J."/>
            <person name="Karaoz U."/>
            <person name="Brodie E.L."/>
            <person name="Williams K.H."/>
            <person name="Hubbard S.S."/>
            <person name="Banfield J.F."/>
        </authorList>
    </citation>
    <scope>NUCLEOTIDE SEQUENCE [LARGE SCALE GENOMIC DNA]</scope>
</reference>
<proteinExistence type="predicted"/>
<evidence type="ECO:0000313" key="2">
    <source>
        <dbReference type="Proteomes" id="UP000178235"/>
    </source>
</evidence>